<name>A0A099KF40_COLPS</name>
<dbReference type="AlphaFoldDB" id="A0A099KF40"/>
<reference evidence="2 3" key="1">
    <citation type="submission" date="2014-08" db="EMBL/GenBank/DDBJ databases">
        <title>Genomic and Phenotypic Diversity of Colwellia psychrerythraea strains from Disparate Marine Basins.</title>
        <authorList>
            <person name="Techtmann S.M."/>
            <person name="Stelling S.C."/>
            <person name="Utturkar S.M."/>
            <person name="Alshibli N."/>
            <person name="Harris A."/>
            <person name="Brown S.D."/>
            <person name="Hazen T.C."/>
        </authorList>
    </citation>
    <scope>NUCLEOTIDE SEQUENCE [LARGE SCALE GENOMIC DNA]</scope>
    <source>
        <strain evidence="2 3">GAB14E</strain>
    </source>
</reference>
<keyword evidence="1" id="KW-0732">Signal</keyword>
<proteinExistence type="predicted"/>
<organism evidence="2 3">
    <name type="scientific">Colwellia psychrerythraea</name>
    <name type="common">Vibrio psychroerythus</name>
    <dbReference type="NCBI Taxonomy" id="28229"/>
    <lineage>
        <taxon>Bacteria</taxon>
        <taxon>Pseudomonadati</taxon>
        <taxon>Pseudomonadota</taxon>
        <taxon>Gammaproteobacteria</taxon>
        <taxon>Alteromonadales</taxon>
        <taxon>Colwelliaceae</taxon>
        <taxon>Colwellia</taxon>
    </lineage>
</organism>
<dbReference type="PATRIC" id="fig|28229.3.peg.4224"/>
<accession>A0A099KF40</accession>
<sequence length="174" mass="19977">MKVLFLFLLIISTNTFAEKVICDVPLDSTNELILSKSFVELENKLNGAFKKIEQAHFKLKTLNNVECYTELLNSSRLYISVIPSSKDTWIEKELGSTKQAFESNSKHLWVLANQYRNTLQNYIRFNSKACNVKNLENGKILLNKLTNNFGDYFTSVQLEQNIKFENMSASCITS</sequence>
<feature type="chain" id="PRO_5001957164" evidence="1">
    <location>
        <begin position="18"/>
        <end position="174"/>
    </location>
</feature>
<evidence type="ECO:0000313" key="3">
    <source>
        <dbReference type="Proteomes" id="UP000029868"/>
    </source>
</evidence>
<evidence type="ECO:0000256" key="1">
    <source>
        <dbReference type="SAM" id="SignalP"/>
    </source>
</evidence>
<dbReference type="EMBL" id="JQEC01000068">
    <property type="protein sequence ID" value="KGJ88218.1"/>
    <property type="molecule type" value="Genomic_DNA"/>
</dbReference>
<feature type="signal peptide" evidence="1">
    <location>
        <begin position="1"/>
        <end position="17"/>
    </location>
</feature>
<comment type="caution">
    <text evidence="2">The sequence shown here is derived from an EMBL/GenBank/DDBJ whole genome shotgun (WGS) entry which is preliminary data.</text>
</comment>
<evidence type="ECO:0000313" key="2">
    <source>
        <dbReference type="EMBL" id="KGJ88218.1"/>
    </source>
</evidence>
<dbReference type="Proteomes" id="UP000029868">
    <property type="component" value="Unassembled WGS sequence"/>
</dbReference>
<gene>
    <name evidence="2" type="ORF">GAB14E_4247</name>
</gene>
<protein>
    <submittedName>
        <fullName evidence="2">Uncharacterized protein</fullName>
    </submittedName>
</protein>
<dbReference type="RefSeq" id="WP_033084164.1">
    <property type="nucleotide sequence ID" value="NZ_JQEC01000068.1"/>
</dbReference>